<dbReference type="Pfam" id="PF03788">
    <property type="entry name" value="LrgA"/>
    <property type="match status" value="1"/>
</dbReference>
<keyword evidence="8" id="KW-1185">Reference proteome</keyword>
<name>A0ABW2EN60_9BACI</name>
<dbReference type="RefSeq" id="WP_204710245.1">
    <property type="nucleotide sequence ID" value="NZ_JBHSZV010000053.1"/>
</dbReference>
<evidence type="ECO:0000313" key="7">
    <source>
        <dbReference type="EMBL" id="MFC7063730.1"/>
    </source>
</evidence>
<feature type="transmembrane region" description="Helical" evidence="6">
    <location>
        <begin position="86"/>
        <end position="109"/>
    </location>
</feature>
<feature type="transmembrane region" description="Helical" evidence="6">
    <location>
        <begin position="62"/>
        <end position="80"/>
    </location>
</feature>
<dbReference type="NCBIfam" id="NF002460">
    <property type="entry name" value="PRK01658.1"/>
    <property type="match status" value="1"/>
</dbReference>
<evidence type="ECO:0000256" key="1">
    <source>
        <dbReference type="ARBA" id="ARBA00004651"/>
    </source>
</evidence>
<keyword evidence="4 6" id="KW-1133">Transmembrane helix</keyword>
<accession>A0ABW2EN60</accession>
<evidence type="ECO:0000256" key="3">
    <source>
        <dbReference type="ARBA" id="ARBA00022692"/>
    </source>
</evidence>
<keyword evidence="2" id="KW-1003">Cell membrane</keyword>
<dbReference type="PANTHER" id="PTHR33931">
    <property type="entry name" value="HOLIN-LIKE PROTEIN CIDA-RELATED"/>
    <property type="match status" value="1"/>
</dbReference>
<keyword evidence="3 6" id="KW-0812">Transmembrane</keyword>
<evidence type="ECO:0000313" key="8">
    <source>
        <dbReference type="Proteomes" id="UP001596410"/>
    </source>
</evidence>
<dbReference type="InterPro" id="IPR005538">
    <property type="entry name" value="LrgA/CidA"/>
</dbReference>
<feature type="transmembrane region" description="Helical" evidence="6">
    <location>
        <begin position="29"/>
        <end position="50"/>
    </location>
</feature>
<dbReference type="EMBL" id="JBHSZV010000053">
    <property type="protein sequence ID" value="MFC7063730.1"/>
    <property type="molecule type" value="Genomic_DNA"/>
</dbReference>
<dbReference type="Proteomes" id="UP001596410">
    <property type="component" value="Unassembled WGS sequence"/>
</dbReference>
<organism evidence="7 8">
    <name type="scientific">Halobacillus seohaensis</name>
    <dbReference type="NCBI Taxonomy" id="447421"/>
    <lineage>
        <taxon>Bacteria</taxon>
        <taxon>Bacillati</taxon>
        <taxon>Bacillota</taxon>
        <taxon>Bacilli</taxon>
        <taxon>Bacillales</taxon>
        <taxon>Bacillaceae</taxon>
        <taxon>Halobacillus</taxon>
    </lineage>
</organism>
<feature type="transmembrane region" description="Helical" evidence="6">
    <location>
        <begin position="7"/>
        <end position="23"/>
    </location>
</feature>
<dbReference type="PANTHER" id="PTHR33931:SF6">
    <property type="entry name" value="INTEGRAL MEMBRANE PROTEIN YXZK-RELATED"/>
    <property type="match status" value="1"/>
</dbReference>
<evidence type="ECO:0000256" key="4">
    <source>
        <dbReference type="ARBA" id="ARBA00022989"/>
    </source>
</evidence>
<reference evidence="8" key="1">
    <citation type="journal article" date="2019" name="Int. J. Syst. Evol. Microbiol.">
        <title>The Global Catalogue of Microorganisms (GCM) 10K type strain sequencing project: providing services to taxonomists for standard genome sequencing and annotation.</title>
        <authorList>
            <consortium name="The Broad Institute Genomics Platform"/>
            <consortium name="The Broad Institute Genome Sequencing Center for Infectious Disease"/>
            <person name="Wu L."/>
            <person name="Ma J."/>
        </authorList>
    </citation>
    <scope>NUCLEOTIDE SEQUENCE [LARGE SCALE GENOMIC DNA]</scope>
    <source>
        <strain evidence="8">CGMCC 4.1621</strain>
    </source>
</reference>
<evidence type="ECO:0000256" key="2">
    <source>
        <dbReference type="ARBA" id="ARBA00022475"/>
    </source>
</evidence>
<evidence type="ECO:0000256" key="5">
    <source>
        <dbReference type="ARBA" id="ARBA00023136"/>
    </source>
</evidence>
<keyword evidence="5 6" id="KW-0472">Membrane</keyword>
<comment type="subcellular location">
    <subcellularLocation>
        <location evidence="1">Cell membrane</location>
        <topology evidence="1">Multi-pass membrane protein</topology>
    </subcellularLocation>
</comment>
<evidence type="ECO:0000256" key="6">
    <source>
        <dbReference type="SAM" id="Phobius"/>
    </source>
</evidence>
<protein>
    <submittedName>
        <fullName evidence="7">CidA/LrgA family protein</fullName>
    </submittedName>
</protein>
<gene>
    <name evidence="7" type="ORF">ACFQIC_18180</name>
</gene>
<comment type="caution">
    <text evidence="7">The sequence shown here is derived from an EMBL/GenBank/DDBJ whole genome shotgun (WGS) entry which is preliminary data.</text>
</comment>
<sequence length="130" mass="14300">MKFLRIMLQIAIIFIIYYIGVALRDLLHLPIPGSILGLILLFVGLTLNIIPVRWIQEGAGFILAYLPLFFIPATVGVINYPSLLSWSGALIVLVVVLSSLITMAAAGTVSQLFQIKRKGEGEWNKKSMSS</sequence>
<proteinExistence type="predicted"/>